<dbReference type="RefSeq" id="WP_253739399.1">
    <property type="nucleotide sequence ID" value="NZ_BAABKA010000098.1"/>
</dbReference>
<gene>
    <name evidence="1" type="ORF">HD597_000049</name>
</gene>
<proteinExistence type="predicted"/>
<evidence type="ECO:0000313" key="1">
    <source>
        <dbReference type="EMBL" id="MCP2353029.1"/>
    </source>
</evidence>
<sequence>MAVPVSPARVAAWLDNLMGSDWDSVRALSEAIRGDNGGQGPSHQTLMNLLDPTRTTRVEEHTITAIAGFFRQDPVSVERALGIALSPTSQVVLQVNRIEGLRELAILAAQLPACQLLEIQEKIRQAVANGPVQEPAPPTVMPRDSA</sequence>
<reference evidence="1" key="1">
    <citation type="submission" date="2022-06" db="EMBL/GenBank/DDBJ databases">
        <title>Sequencing the genomes of 1000 actinobacteria strains.</title>
        <authorList>
            <person name="Klenk H.-P."/>
        </authorList>
    </citation>
    <scope>NUCLEOTIDE SEQUENCE</scope>
    <source>
        <strain evidence="1">DSM 46694</strain>
    </source>
</reference>
<protein>
    <submittedName>
        <fullName evidence="1">Uncharacterized protein</fullName>
    </submittedName>
</protein>
<comment type="caution">
    <text evidence="1">The sequence shown here is derived from an EMBL/GenBank/DDBJ whole genome shotgun (WGS) entry which is preliminary data.</text>
</comment>
<keyword evidence="2" id="KW-1185">Reference proteome</keyword>
<dbReference type="Proteomes" id="UP001139648">
    <property type="component" value="Unassembled WGS sequence"/>
</dbReference>
<dbReference type="EMBL" id="JAMZEB010000001">
    <property type="protein sequence ID" value="MCP2353029.1"/>
    <property type="molecule type" value="Genomic_DNA"/>
</dbReference>
<organism evidence="1 2">
    <name type="scientific">Nonomuraea thailandensis</name>
    <dbReference type="NCBI Taxonomy" id="1188745"/>
    <lineage>
        <taxon>Bacteria</taxon>
        <taxon>Bacillati</taxon>
        <taxon>Actinomycetota</taxon>
        <taxon>Actinomycetes</taxon>
        <taxon>Streptosporangiales</taxon>
        <taxon>Streptosporangiaceae</taxon>
        <taxon>Nonomuraea</taxon>
    </lineage>
</organism>
<name>A0A9X2G900_9ACTN</name>
<evidence type="ECO:0000313" key="2">
    <source>
        <dbReference type="Proteomes" id="UP001139648"/>
    </source>
</evidence>
<dbReference type="AlphaFoldDB" id="A0A9X2G900"/>
<accession>A0A9X2G900</accession>